<dbReference type="GeneID" id="64599340"/>
<sequence length="79" mass="8642">MASACSFHGVTRQAFLSPNIIFVAKFNDIMPDALPGDFESYFTSDYLKEADQAPPDASEQMAEDESTMNIGASLLFIVD</sequence>
<proteinExistence type="predicted"/>
<keyword evidence="2" id="KW-1185">Reference proteome</keyword>
<organism evidence="1 2">
    <name type="scientific">Suillus plorans</name>
    <dbReference type="NCBI Taxonomy" id="116603"/>
    <lineage>
        <taxon>Eukaryota</taxon>
        <taxon>Fungi</taxon>
        <taxon>Dikarya</taxon>
        <taxon>Basidiomycota</taxon>
        <taxon>Agaricomycotina</taxon>
        <taxon>Agaricomycetes</taxon>
        <taxon>Agaricomycetidae</taxon>
        <taxon>Boletales</taxon>
        <taxon>Suillineae</taxon>
        <taxon>Suillaceae</taxon>
        <taxon>Suillus</taxon>
    </lineage>
</organism>
<dbReference type="AlphaFoldDB" id="A0A9P7J739"/>
<dbReference type="OrthoDB" id="3366231at2759"/>
<dbReference type="Proteomes" id="UP000719766">
    <property type="component" value="Unassembled WGS sequence"/>
</dbReference>
<name>A0A9P7J739_9AGAM</name>
<dbReference type="EMBL" id="JABBWE010000002">
    <property type="protein sequence ID" value="KAG1806508.1"/>
    <property type="molecule type" value="Genomic_DNA"/>
</dbReference>
<accession>A0A9P7J739</accession>
<evidence type="ECO:0000313" key="1">
    <source>
        <dbReference type="EMBL" id="KAG1806508.1"/>
    </source>
</evidence>
<reference evidence="1" key="1">
    <citation type="journal article" date="2020" name="New Phytol.">
        <title>Comparative genomics reveals dynamic genome evolution in host specialist ectomycorrhizal fungi.</title>
        <authorList>
            <person name="Lofgren L.A."/>
            <person name="Nguyen N.H."/>
            <person name="Vilgalys R."/>
            <person name="Ruytinx J."/>
            <person name="Liao H.L."/>
            <person name="Branco S."/>
            <person name="Kuo A."/>
            <person name="LaButti K."/>
            <person name="Lipzen A."/>
            <person name="Andreopoulos W."/>
            <person name="Pangilinan J."/>
            <person name="Riley R."/>
            <person name="Hundley H."/>
            <person name="Na H."/>
            <person name="Barry K."/>
            <person name="Grigoriev I.V."/>
            <person name="Stajich J.E."/>
            <person name="Kennedy P.G."/>
        </authorList>
    </citation>
    <scope>NUCLEOTIDE SEQUENCE</scope>
    <source>
        <strain evidence="1">S12</strain>
    </source>
</reference>
<evidence type="ECO:0000313" key="2">
    <source>
        <dbReference type="Proteomes" id="UP000719766"/>
    </source>
</evidence>
<gene>
    <name evidence="1" type="ORF">HD556DRAFT_1436460</name>
</gene>
<dbReference type="RefSeq" id="XP_041166979.1">
    <property type="nucleotide sequence ID" value="XM_041305576.1"/>
</dbReference>
<protein>
    <submittedName>
        <fullName evidence="1">Uncharacterized protein</fullName>
    </submittedName>
</protein>
<comment type="caution">
    <text evidence="1">The sequence shown here is derived from an EMBL/GenBank/DDBJ whole genome shotgun (WGS) entry which is preliminary data.</text>
</comment>